<dbReference type="AlphaFoldDB" id="A0A9D7SWQ1"/>
<evidence type="ECO:0000313" key="1">
    <source>
        <dbReference type="EMBL" id="MBK9982279.1"/>
    </source>
</evidence>
<accession>A0A9D7SWQ1</accession>
<proteinExistence type="predicted"/>
<sequence length="576" mass="61998">MATRILLFMMMALVIVRCKDTETFVPDPNAVKFNSSAFVEVRDVNGLPQEGVEISIGNEVAYTNGDGVVYLKDVTMEKSTYVTAVKSGFFHGSRRFYPMVNHTELVKIILLPFNAIGSMQSANGGIVNLTDGTTLEFPENAIVDRNGNEYNGTVSISAQPLHAGDPNLSYKMPGDLVGDKENGDRGSLASMGMVAVEMRSLTGDLLQVKSGSKVEIRMSIPATMISNAPSTIPMWYFDESTGYWKEQGQATLEGNTYVAQVGHFSYWNYDAWFPAVKWGATFLYEDGSPASSVPVCISIISLATTKCAFTNEAGIVCGLVAADELLLMEVFSPCGETIFSQQIGPFSDSTMTGPYTIPSSTLALTNINGTAVNCDGEPVTNGYTKIRVNDVNYFTATDATTGTFDLTVINCNESDATVTALDVAAVKQSLPLTFAYAPVINAGTITVCEAINEFIDVEVTGYADHVVFLLPTVSIQTIHNTINASDSTQTGFKYFYAGFDATAPGTYTTQACEMAFELPGTNTYVYRSDAVLTIEVTYYGGPGDYILGNVSGIVTTGPNNGNVEYPFTGTFSVLRE</sequence>
<evidence type="ECO:0000313" key="2">
    <source>
        <dbReference type="Proteomes" id="UP000808337"/>
    </source>
</evidence>
<evidence type="ECO:0008006" key="3">
    <source>
        <dbReference type="Google" id="ProtNLM"/>
    </source>
</evidence>
<reference evidence="1 2" key="1">
    <citation type="submission" date="2020-10" db="EMBL/GenBank/DDBJ databases">
        <title>Connecting structure to function with the recovery of over 1000 high-quality activated sludge metagenome-assembled genomes encoding full-length rRNA genes using long-read sequencing.</title>
        <authorList>
            <person name="Singleton C.M."/>
            <person name="Petriglieri F."/>
            <person name="Kristensen J.M."/>
            <person name="Kirkegaard R.H."/>
            <person name="Michaelsen T.Y."/>
            <person name="Andersen M.H."/>
            <person name="Karst S.M."/>
            <person name="Dueholm M.S."/>
            <person name="Nielsen P.H."/>
            <person name="Albertsen M."/>
        </authorList>
    </citation>
    <scope>NUCLEOTIDE SEQUENCE [LARGE SCALE GENOMIC DNA]</scope>
    <source>
        <strain evidence="1">Ribe_18-Q3-R11-54_MAXAC.273</strain>
    </source>
</reference>
<gene>
    <name evidence="1" type="ORF">IPP15_07625</name>
</gene>
<name>A0A9D7SWQ1_9BACT</name>
<protein>
    <recommendedName>
        <fullName evidence="3">Carboxypeptidase regulatory-like domain-containing protein</fullName>
    </recommendedName>
</protein>
<comment type="caution">
    <text evidence="1">The sequence shown here is derived from an EMBL/GenBank/DDBJ whole genome shotgun (WGS) entry which is preliminary data.</text>
</comment>
<dbReference type="Proteomes" id="UP000808337">
    <property type="component" value="Unassembled WGS sequence"/>
</dbReference>
<organism evidence="1 2">
    <name type="scientific">Candidatus Opimibacter skivensis</name>
    <dbReference type="NCBI Taxonomy" id="2982028"/>
    <lineage>
        <taxon>Bacteria</taxon>
        <taxon>Pseudomonadati</taxon>
        <taxon>Bacteroidota</taxon>
        <taxon>Saprospiria</taxon>
        <taxon>Saprospirales</taxon>
        <taxon>Saprospiraceae</taxon>
        <taxon>Candidatus Opimibacter</taxon>
    </lineage>
</organism>
<dbReference type="EMBL" id="JADKGY010000006">
    <property type="protein sequence ID" value="MBK9982279.1"/>
    <property type="molecule type" value="Genomic_DNA"/>
</dbReference>